<sequence>MKNNTTKSTKKPTTSKPAKPCEKKVDDVIHELTVITLNAQAQSHMAMSYIDETETIINELKDHVCVLFWTSVASILLSITTALVVFIVR</sequence>
<feature type="compositionally biased region" description="Low complexity" evidence="1">
    <location>
        <begin position="1"/>
        <end position="17"/>
    </location>
</feature>
<evidence type="ECO:0000313" key="4">
    <source>
        <dbReference type="Proteomes" id="UP000092093"/>
    </source>
</evidence>
<feature type="transmembrane region" description="Helical" evidence="2">
    <location>
        <begin position="66"/>
        <end position="88"/>
    </location>
</feature>
<gene>
    <name evidence="3" type="ORF">AN484_06635</name>
</gene>
<dbReference type="Proteomes" id="UP000092093">
    <property type="component" value="Unassembled WGS sequence"/>
</dbReference>
<evidence type="ECO:0000256" key="1">
    <source>
        <dbReference type="SAM" id="MobiDB-lite"/>
    </source>
</evidence>
<dbReference type="AlphaFoldDB" id="A0A1B7X5B1"/>
<dbReference type="EMBL" id="LJOW01000020">
    <property type="protein sequence ID" value="OBQ44557.1"/>
    <property type="molecule type" value="Genomic_DNA"/>
</dbReference>
<keyword evidence="2" id="KW-1133">Transmembrane helix</keyword>
<keyword evidence="2" id="KW-0812">Transmembrane</keyword>
<feature type="region of interest" description="Disordered" evidence="1">
    <location>
        <begin position="1"/>
        <end position="21"/>
    </location>
</feature>
<evidence type="ECO:0000256" key="2">
    <source>
        <dbReference type="SAM" id="Phobius"/>
    </source>
</evidence>
<reference evidence="3 4" key="1">
    <citation type="submission" date="2015-09" db="EMBL/GenBank/DDBJ databases">
        <title>Aphanizomenon flos-aquae WA102.</title>
        <authorList>
            <person name="Driscoll C."/>
        </authorList>
    </citation>
    <scope>NUCLEOTIDE SEQUENCE [LARGE SCALE GENOMIC DNA]</scope>
    <source>
        <strain evidence="3">WA102</strain>
    </source>
</reference>
<name>A0A1B7X5B1_APHFL</name>
<keyword evidence="2" id="KW-0472">Membrane</keyword>
<comment type="caution">
    <text evidence="3">The sequence shown here is derived from an EMBL/GenBank/DDBJ whole genome shotgun (WGS) entry which is preliminary data.</text>
</comment>
<proteinExistence type="predicted"/>
<protein>
    <submittedName>
        <fullName evidence="3">Uncharacterized protein</fullName>
    </submittedName>
</protein>
<accession>A0A1B7X5B1</accession>
<organism evidence="3 4">
    <name type="scientific">Aphanizomenon flos-aquae WA102</name>
    <dbReference type="NCBI Taxonomy" id="1710896"/>
    <lineage>
        <taxon>Bacteria</taxon>
        <taxon>Bacillati</taxon>
        <taxon>Cyanobacteriota</taxon>
        <taxon>Cyanophyceae</taxon>
        <taxon>Nostocales</taxon>
        <taxon>Aphanizomenonaceae</taxon>
        <taxon>Aphanizomenon</taxon>
    </lineage>
</organism>
<evidence type="ECO:0000313" key="3">
    <source>
        <dbReference type="EMBL" id="OBQ44557.1"/>
    </source>
</evidence>